<keyword evidence="3" id="KW-1185">Reference proteome</keyword>
<accession>A0AAN7APS9</accession>
<dbReference type="AlphaFoldDB" id="A0AAN7APS9"/>
<dbReference type="EMBL" id="MU863979">
    <property type="protein sequence ID" value="KAK4196656.1"/>
    <property type="molecule type" value="Genomic_DNA"/>
</dbReference>
<feature type="transmembrane region" description="Helical" evidence="1">
    <location>
        <begin position="27"/>
        <end position="46"/>
    </location>
</feature>
<keyword evidence="1" id="KW-1133">Transmembrane helix</keyword>
<sequence>MFQTSKWMKRFMTPLIPLMAGRLSCRFHSLLAIATGDVLVLLSLAVLKMDPLSISASIVALIGAVTASIKCASHIKHAQDLLSSLLEDMATFEILMAELQPLVHDTRWQLLLADSRLADVISTAQGSLKEINDILKATYIQPSSEGSVRLRRSARFRPQQRLKELQYTLLMIRINITAMLSVFTA</sequence>
<reference evidence="2" key="1">
    <citation type="journal article" date="2023" name="Mol. Phylogenet. Evol.">
        <title>Genome-scale phylogeny and comparative genomics of the fungal order Sordariales.</title>
        <authorList>
            <person name="Hensen N."/>
            <person name="Bonometti L."/>
            <person name="Westerberg I."/>
            <person name="Brannstrom I.O."/>
            <person name="Guillou S."/>
            <person name="Cros-Aarteil S."/>
            <person name="Calhoun S."/>
            <person name="Haridas S."/>
            <person name="Kuo A."/>
            <person name="Mondo S."/>
            <person name="Pangilinan J."/>
            <person name="Riley R."/>
            <person name="LaButti K."/>
            <person name="Andreopoulos B."/>
            <person name="Lipzen A."/>
            <person name="Chen C."/>
            <person name="Yan M."/>
            <person name="Daum C."/>
            <person name="Ng V."/>
            <person name="Clum A."/>
            <person name="Steindorff A."/>
            <person name="Ohm R.A."/>
            <person name="Martin F."/>
            <person name="Silar P."/>
            <person name="Natvig D.O."/>
            <person name="Lalanne C."/>
            <person name="Gautier V."/>
            <person name="Ament-Velasquez S.L."/>
            <person name="Kruys A."/>
            <person name="Hutchinson M.I."/>
            <person name="Powell A.J."/>
            <person name="Barry K."/>
            <person name="Miller A.N."/>
            <person name="Grigoriev I.V."/>
            <person name="Debuchy R."/>
            <person name="Gladieux P."/>
            <person name="Hiltunen Thoren M."/>
            <person name="Johannesson H."/>
        </authorList>
    </citation>
    <scope>NUCLEOTIDE SEQUENCE</scope>
    <source>
        <strain evidence="2">CBS 315.58</strain>
    </source>
</reference>
<feature type="transmembrane region" description="Helical" evidence="1">
    <location>
        <begin position="52"/>
        <end position="69"/>
    </location>
</feature>
<gene>
    <name evidence="2" type="ORF">QBC40DRAFT_6024</name>
</gene>
<organism evidence="2 3">
    <name type="scientific">Triangularia verruculosa</name>
    <dbReference type="NCBI Taxonomy" id="2587418"/>
    <lineage>
        <taxon>Eukaryota</taxon>
        <taxon>Fungi</taxon>
        <taxon>Dikarya</taxon>
        <taxon>Ascomycota</taxon>
        <taxon>Pezizomycotina</taxon>
        <taxon>Sordariomycetes</taxon>
        <taxon>Sordariomycetidae</taxon>
        <taxon>Sordariales</taxon>
        <taxon>Podosporaceae</taxon>
        <taxon>Triangularia</taxon>
    </lineage>
</organism>
<keyword evidence="1" id="KW-0812">Transmembrane</keyword>
<protein>
    <submittedName>
        <fullName evidence="2">Uncharacterized protein</fullName>
    </submittedName>
</protein>
<evidence type="ECO:0000313" key="2">
    <source>
        <dbReference type="EMBL" id="KAK4196656.1"/>
    </source>
</evidence>
<name>A0AAN7APS9_9PEZI</name>
<proteinExistence type="predicted"/>
<evidence type="ECO:0000256" key="1">
    <source>
        <dbReference type="SAM" id="Phobius"/>
    </source>
</evidence>
<evidence type="ECO:0000313" key="3">
    <source>
        <dbReference type="Proteomes" id="UP001303160"/>
    </source>
</evidence>
<dbReference type="Proteomes" id="UP001303160">
    <property type="component" value="Unassembled WGS sequence"/>
</dbReference>
<comment type="caution">
    <text evidence="2">The sequence shown here is derived from an EMBL/GenBank/DDBJ whole genome shotgun (WGS) entry which is preliminary data.</text>
</comment>
<reference evidence="2" key="2">
    <citation type="submission" date="2023-05" db="EMBL/GenBank/DDBJ databases">
        <authorList>
            <consortium name="Lawrence Berkeley National Laboratory"/>
            <person name="Steindorff A."/>
            <person name="Hensen N."/>
            <person name="Bonometti L."/>
            <person name="Westerberg I."/>
            <person name="Brannstrom I.O."/>
            <person name="Guillou S."/>
            <person name="Cros-Aarteil S."/>
            <person name="Calhoun S."/>
            <person name="Haridas S."/>
            <person name="Kuo A."/>
            <person name="Mondo S."/>
            <person name="Pangilinan J."/>
            <person name="Riley R."/>
            <person name="Labutti K."/>
            <person name="Andreopoulos B."/>
            <person name="Lipzen A."/>
            <person name="Chen C."/>
            <person name="Yanf M."/>
            <person name="Daum C."/>
            <person name="Ng V."/>
            <person name="Clum A."/>
            <person name="Ohm R."/>
            <person name="Martin F."/>
            <person name="Silar P."/>
            <person name="Natvig D."/>
            <person name="Lalanne C."/>
            <person name="Gautier V."/>
            <person name="Ament-Velasquez S.L."/>
            <person name="Kruys A."/>
            <person name="Hutchinson M.I."/>
            <person name="Powell A.J."/>
            <person name="Barry K."/>
            <person name="Miller A.N."/>
            <person name="Grigoriev I.V."/>
            <person name="Debuchy R."/>
            <person name="Gladieux P."/>
            <person name="Thoren M.H."/>
            <person name="Johannesson H."/>
        </authorList>
    </citation>
    <scope>NUCLEOTIDE SEQUENCE</scope>
    <source>
        <strain evidence="2">CBS 315.58</strain>
    </source>
</reference>
<keyword evidence="1" id="KW-0472">Membrane</keyword>